<keyword evidence="4" id="KW-0347">Helicase</keyword>
<protein>
    <submittedName>
        <fullName evidence="11">DUF3320 domain-containing protein</fullName>
    </submittedName>
</protein>
<feature type="compositionally biased region" description="Basic and acidic residues" evidence="6">
    <location>
        <begin position="1490"/>
        <end position="1502"/>
    </location>
</feature>
<organism evidence="11 12">
    <name type="scientific">Streptomyces spongiicola</name>
    <dbReference type="NCBI Taxonomy" id="1690221"/>
    <lineage>
        <taxon>Bacteria</taxon>
        <taxon>Bacillati</taxon>
        <taxon>Actinomycetota</taxon>
        <taxon>Actinomycetes</taxon>
        <taxon>Kitasatosporales</taxon>
        <taxon>Streptomycetaceae</taxon>
        <taxon>Streptomyces</taxon>
    </lineage>
</organism>
<evidence type="ECO:0000256" key="1">
    <source>
        <dbReference type="ARBA" id="ARBA00007913"/>
    </source>
</evidence>
<name>A0ABM6V7P6_9ACTN</name>
<dbReference type="InterPro" id="IPR021754">
    <property type="entry name" value="DUF3320"/>
</dbReference>
<evidence type="ECO:0000259" key="9">
    <source>
        <dbReference type="Pfam" id="PF13087"/>
    </source>
</evidence>
<feature type="region of interest" description="Disordered" evidence="6">
    <location>
        <begin position="1"/>
        <end position="23"/>
    </location>
</feature>
<dbReference type="SUPFAM" id="SSF52540">
    <property type="entry name" value="P-loop containing nucleoside triphosphate hydrolases"/>
    <property type="match status" value="1"/>
</dbReference>
<evidence type="ECO:0000256" key="2">
    <source>
        <dbReference type="ARBA" id="ARBA00022741"/>
    </source>
</evidence>
<dbReference type="InterPro" id="IPR011335">
    <property type="entry name" value="Restrct_endonuc-II-like"/>
</dbReference>
<keyword evidence="12" id="KW-1185">Reference proteome</keyword>
<keyword evidence="2" id="KW-0547">Nucleotide-binding</keyword>
<dbReference type="Pfam" id="PF13086">
    <property type="entry name" value="AAA_11"/>
    <property type="match status" value="1"/>
</dbReference>
<keyword evidence="5" id="KW-0067">ATP-binding</keyword>
<evidence type="ECO:0000313" key="11">
    <source>
        <dbReference type="EMBL" id="AWK09940.1"/>
    </source>
</evidence>
<dbReference type="Pfam" id="PF18741">
    <property type="entry name" value="MTES_1575"/>
    <property type="match status" value="1"/>
</dbReference>
<feature type="domain" description="DUF3320" evidence="7">
    <location>
        <begin position="1521"/>
        <end position="1569"/>
    </location>
</feature>
<dbReference type="InterPro" id="IPR047187">
    <property type="entry name" value="SF1_C_Upf1"/>
</dbReference>
<dbReference type="InterPro" id="IPR049468">
    <property type="entry name" value="Restrct_endonuc-II-like_dom"/>
</dbReference>
<dbReference type="Proteomes" id="UP000245051">
    <property type="component" value="Chromosome"/>
</dbReference>
<evidence type="ECO:0000259" key="10">
    <source>
        <dbReference type="Pfam" id="PF18741"/>
    </source>
</evidence>
<evidence type="ECO:0000313" key="12">
    <source>
        <dbReference type="Proteomes" id="UP000245051"/>
    </source>
</evidence>
<dbReference type="SUPFAM" id="SSF52980">
    <property type="entry name" value="Restriction endonuclease-like"/>
    <property type="match status" value="1"/>
</dbReference>
<dbReference type="PANTHER" id="PTHR43788">
    <property type="entry name" value="DNA2/NAM7 HELICASE FAMILY MEMBER"/>
    <property type="match status" value="1"/>
</dbReference>
<accession>A0ABM6V7P6</accession>
<evidence type="ECO:0000259" key="7">
    <source>
        <dbReference type="Pfam" id="PF11784"/>
    </source>
</evidence>
<gene>
    <name evidence="11" type="ORF">DDQ41_14635</name>
</gene>
<dbReference type="InterPro" id="IPR041679">
    <property type="entry name" value="DNA2/NAM7-like_C"/>
</dbReference>
<dbReference type="EMBL" id="CP029254">
    <property type="protein sequence ID" value="AWK09940.1"/>
    <property type="molecule type" value="Genomic_DNA"/>
</dbReference>
<sequence length="1685" mass="184378">MPSSGTTRAAHWGSSGSASGSDPALDRLKAVLGDWRSSLLDLGGRNRLLNFRHTRTATLEITAPDPFTVLSGLARGWFFAPISGGETEGNAAGEVGEAEAPGTLAFYDSPSAAGRPGAASGLVTQKSTQAGLDASLYQLRQKSGQMYNDYGLWVLWLGVGMLDWREEGAEETSSAPLLLVPVELRRDGRRQTRLHLAEDQDRIHNPALAVKLERLGVDWSSVADCDVADPSAVLAAARDVARAQDGWSVDERVVLGLFASHKEAMYQDLQQNEERILAHPLVRAVGLGPDAGLPDDLIGFEPPELDRIDEIQLPERTPLVLDADSSQRQCIAAALDGGSFVMSGPPGTGKSQTITNMIAALMHAGRSVLFVSEKAAALDVVRNRLRGVGLGDFVMALHSGDTSKKAVATELERVLTTEVRITGAAEHELDRARRLREELSAYAAAMNQTREPLGRTLHDVLGRLVLLEQADTPQLTLGARSTATVRRLGAGELQALMEAAGTVSRAWRPAAEGEAFVWRWLKLKGSSVPTTVLAEATDALADLRAAAERRPFAVTTPEPRTVHDVRQTVRTLEACLPDRDPATVGTVGGGLSDDFSGSLAQLAELFGLPKPETSQEAFGLLELADLASVVKRPPARWFDEEGLREAHRAAQEVRDALAARAAARAAAGDVFGEQVLEAEELPALAERFTEQHRGVFARLAGQYREDRAAVAALTRDGAWDKTLPHRLNDALAWQNTAAEFARSVARHKEALGGYVPRDESELPAMDAALAAADRIAELTRGTAHRDPLTARLADGTEPDPLPGLLARGIRSALTSWCDTVARRAARWSESSTALHDLFEEPRQAQLSFALFGTFDQAQLAVDELRADPRGSEEWQAYRSGVDVLARHGIDDLVPRAVERGVLPEQLPVVVEQAVLKCWADDLLATDTRLATTRSADLDARVADFREADRRLVAAASGAVIEACNKRRPRRFSGGAALVIKKQAELKRRHMPVRELLGRTREVVRLIKPCFMMSPLTVSQFLPADYHFDVVIFDEASQVSPADAINCVYRADSLIVAGDEKQLPPTSFFDSAVEDDSDQYDEDVPDSFESLLHACKAGALRELSLRWHYRSRHEELITFSNRSFYGNSMVTFPGALDHGNDIGVDFFHTQGVYDRGGRRDNRVEAEFVARRVIHHFDTRPGRTLGVVALSQAQAAAIDQAVQQARLLRPDLDHCFTEDRLDGFFVKNLESVQGDERDVMIMSIGYGPDEHGKFGTNFGPINKGGGWRRLNVAVTRARFRMEVVASFRGSGLTDSANESVQHLKRYLEYAENGPAVLAQAVTQADAEPDSPFEESVLQVLRDWGYRVQPQVGVAGYRIDIGVRHPQFPGAYALGIECDGAMYHSSRTARDRDRLREEVLAGLGWRLHRIWGTDWYRGRAAAELRLREAVELAVERGPMSDSDSTSVDPTVAAEDEAEETSRTRPTAPFSGASDWPDAPGPGDGATPTTLAPPDHERVPVDTEPDRPWSCMYETCEMTVSSPYELHTPEARPALRNVLTRVIGIEGPIHEELLVQRAREAWGVARAGNRIRDNVREVVRGLVRSGKVTVDGQFLDVAGREDLDARVPGEGDTPRKAAHIAPAERQLALYELAAECPGMSRDELVRHAGEFFGWRRMGRDIRSFLDSDVDELHRRGRLREADGHITAVG</sequence>
<feature type="domain" description="Restriction endonuclease type II-like" evidence="10">
    <location>
        <begin position="1330"/>
        <end position="1426"/>
    </location>
</feature>
<feature type="compositionally biased region" description="Low complexity" evidence="6">
    <location>
        <begin position="1432"/>
        <end position="1448"/>
    </location>
</feature>
<dbReference type="Pfam" id="PF13087">
    <property type="entry name" value="AAA_12"/>
    <property type="match status" value="1"/>
</dbReference>
<dbReference type="Pfam" id="PF11784">
    <property type="entry name" value="DUF3320"/>
    <property type="match status" value="1"/>
</dbReference>
<feature type="region of interest" description="Disordered" evidence="6">
    <location>
        <begin position="1431"/>
        <end position="1502"/>
    </location>
</feature>
<reference evidence="11 12" key="1">
    <citation type="submission" date="2018-05" db="EMBL/GenBank/DDBJ databases">
        <title>Complete genome sequence of the Type Strain of Streptomyces spongiicola HNM0071, the producer of staurosporine.</title>
        <authorList>
            <person name="Zhou S."/>
            <person name="Huang X."/>
        </authorList>
    </citation>
    <scope>NUCLEOTIDE SEQUENCE [LARGE SCALE GENOMIC DNA]</scope>
    <source>
        <strain evidence="11 12">HNM0071</strain>
    </source>
</reference>
<evidence type="ECO:0000256" key="5">
    <source>
        <dbReference type="ARBA" id="ARBA00022840"/>
    </source>
</evidence>
<dbReference type="CDD" id="cd18808">
    <property type="entry name" value="SF1_C_Upf1"/>
    <property type="match status" value="1"/>
</dbReference>
<dbReference type="InterPro" id="IPR027417">
    <property type="entry name" value="P-loop_NTPase"/>
</dbReference>
<feature type="domain" description="DNA2/NAM7 helicase helicase" evidence="8">
    <location>
        <begin position="324"/>
        <end position="389"/>
    </location>
</feature>
<evidence type="ECO:0000256" key="4">
    <source>
        <dbReference type="ARBA" id="ARBA00022806"/>
    </source>
</evidence>
<feature type="domain" description="DNA2/NAM7 helicase-like C-terminal" evidence="9">
    <location>
        <begin position="1094"/>
        <end position="1284"/>
    </location>
</feature>
<keyword evidence="3" id="KW-0378">Hydrolase</keyword>
<comment type="similarity">
    <text evidence="1">Belongs to the DNA2/NAM7 helicase family.</text>
</comment>
<dbReference type="Gene3D" id="3.40.50.300">
    <property type="entry name" value="P-loop containing nucleotide triphosphate hydrolases"/>
    <property type="match status" value="3"/>
</dbReference>
<proteinExistence type="inferred from homology"/>
<dbReference type="InterPro" id="IPR025103">
    <property type="entry name" value="DUF4011"/>
</dbReference>
<dbReference type="PANTHER" id="PTHR43788:SF8">
    <property type="entry name" value="DNA-BINDING PROTEIN SMUBP-2"/>
    <property type="match status" value="1"/>
</dbReference>
<dbReference type="Gene3D" id="3.40.960.10">
    <property type="entry name" value="VSR Endonuclease"/>
    <property type="match status" value="1"/>
</dbReference>
<dbReference type="InterPro" id="IPR041677">
    <property type="entry name" value="DNA2/NAM7_AAA_11"/>
</dbReference>
<dbReference type="Pfam" id="PF13195">
    <property type="entry name" value="DUF4011"/>
    <property type="match status" value="1"/>
</dbReference>
<dbReference type="InterPro" id="IPR050534">
    <property type="entry name" value="Coronavir_polyprotein_1ab"/>
</dbReference>
<evidence type="ECO:0000256" key="6">
    <source>
        <dbReference type="SAM" id="MobiDB-lite"/>
    </source>
</evidence>
<evidence type="ECO:0000256" key="3">
    <source>
        <dbReference type="ARBA" id="ARBA00022801"/>
    </source>
</evidence>
<evidence type="ECO:0000259" key="8">
    <source>
        <dbReference type="Pfam" id="PF13086"/>
    </source>
</evidence>